<organism evidence="2 3">
    <name type="scientific">Pelomonas cellulosilytica</name>
    <dbReference type="NCBI Taxonomy" id="2906762"/>
    <lineage>
        <taxon>Bacteria</taxon>
        <taxon>Pseudomonadati</taxon>
        <taxon>Pseudomonadota</taxon>
        <taxon>Betaproteobacteria</taxon>
        <taxon>Burkholderiales</taxon>
        <taxon>Sphaerotilaceae</taxon>
        <taxon>Roseateles</taxon>
    </lineage>
</organism>
<keyword evidence="3" id="KW-1185">Reference proteome</keyword>
<dbReference type="InterPro" id="IPR013424">
    <property type="entry name" value="Ice-binding_C"/>
</dbReference>
<sequence>MMGAQALTLTAGNYKISLDNYDSGTLYDPGTKGSPATTVEICNTAASCDTAAVSKAQGSVGSVKTSADTMGIFSVGSIQNISTGETQYVRGSTSIIGGVTFGPYLTGVFGGLTDYYVERTCTALICNTTALAQGGTFKLWSNPTDYDPTVGPTVSANVDLNDGKYSPSVSGGALFLEGVFATGAAFSGEAASYVTSYNSQTVAGQGSGYLDFTGGIAKSFFDTNSVQNANGGLNDAFLTTTFDDVNGEASKLGWTVKSVAQISGSVIPEPASLALVGIALLGAAGVARRRQQR</sequence>
<evidence type="ECO:0000313" key="3">
    <source>
        <dbReference type="Proteomes" id="UP001200741"/>
    </source>
</evidence>
<dbReference type="Proteomes" id="UP001200741">
    <property type="component" value="Unassembled WGS sequence"/>
</dbReference>
<name>A0ABS8Y0N9_9BURK</name>
<accession>A0ABS8Y0N9</accession>
<evidence type="ECO:0000313" key="2">
    <source>
        <dbReference type="EMBL" id="MCE4557540.1"/>
    </source>
</evidence>
<dbReference type="EMBL" id="JAJTWU010000011">
    <property type="protein sequence ID" value="MCE4557540.1"/>
    <property type="molecule type" value="Genomic_DNA"/>
</dbReference>
<comment type="caution">
    <text evidence="2">The sequence shown here is derived from an EMBL/GenBank/DDBJ whole genome shotgun (WGS) entry which is preliminary data.</text>
</comment>
<dbReference type="NCBIfam" id="TIGR02595">
    <property type="entry name" value="PEP_CTERM"/>
    <property type="match status" value="1"/>
</dbReference>
<evidence type="ECO:0000259" key="1">
    <source>
        <dbReference type="Pfam" id="PF07589"/>
    </source>
</evidence>
<feature type="domain" description="Ice-binding protein C-terminal" evidence="1">
    <location>
        <begin position="267"/>
        <end position="289"/>
    </location>
</feature>
<protein>
    <submittedName>
        <fullName evidence="2">PEP-CTERM sorting domain-containing protein</fullName>
    </submittedName>
</protein>
<gene>
    <name evidence="2" type="ORF">LXT13_24415</name>
</gene>
<reference evidence="2 3" key="1">
    <citation type="submission" date="2021-12" db="EMBL/GenBank/DDBJ databases">
        <title>Genome seq of P8.</title>
        <authorList>
            <person name="Seo T."/>
        </authorList>
    </citation>
    <scope>NUCLEOTIDE SEQUENCE [LARGE SCALE GENOMIC DNA]</scope>
    <source>
        <strain evidence="2 3">P8</strain>
    </source>
</reference>
<dbReference type="Pfam" id="PF07589">
    <property type="entry name" value="PEP-CTERM"/>
    <property type="match status" value="1"/>
</dbReference>
<proteinExistence type="predicted"/>